<dbReference type="AlphaFoldDB" id="A0A3N1CY66"/>
<proteinExistence type="predicted"/>
<dbReference type="EMBL" id="RJKE01000001">
    <property type="protein sequence ID" value="ROO86222.1"/>
    <property type="molecule type" value="Genomic_DNA"/>
</dbReference>
<comment type="caution">
    <text evidence="2">The sequence shown here is derived from an EMBL/GenBank/DDBJ whole genome shotgun (WGS) entry which is preliminary data.</text>
</comment>
<dbReference type="InterPro" id="IPR007278">
    <property type="entry name" value="DUF397"/>
</dbReference>
<dbReference type="RefSeq" id="WP_123665641.1">
    <property type="nucleotide sequence ID" value="NZ_RJKE01000001.1"/>
</dbReference>
<evidence type="ECO:0000259" key="1">
    <source>
        <dbReference type="Pfam" id="PF04149"/>
    </source>
</evidence>
<evidence type="ECO:0000313" key="3">
    <source>
        <dbReference type="Proteomes" id="UP000272400"/>
    </source>
</evidence>
<protein>
    <submittedName>
        <fullName evidence="2">Uncharacterized protein DUF397</fullName>
    </submittedName>
</protein>
<dbReference type="Pfam" id="PF04149">
    <property type="entry name" value="DUF397"/>
    <property type="match status" value="1"/>
</dbReference>
<keyword evidence="3" id="KW-1185">Reference proteome</keyword>
<evidence type="ECO:0000313" key="2">
    <source>
        <dbReference type="EMBL" id="ROO86222.1"/>
    </source>
</evidence>
<dbReference type="OrthoDB" id="4327125at2"/>
<feature type="domain" description="DUF397" evidence="1">
    <location>
        <begin position="8"/>
        <end position="55"/>
    </location>
</feature>
<organism evidence="2 3">
    <name type="scientific">Actinocorallia herbida</name>
    <dbReference type="NCBI Taxonomy" id="58109"/>
    <lineage>
        <taxon>Bacteria</taxon>
        <taxon>Bacillati</taxon>
        <taxon>Actinomycetota</taxon>
        <taxon>Actinomycetes</taxon>
        <taxon>Streptosporangiales</taxon>
        <taxon>Thermomonosporaceae</taxon>
        <taxon>Actinocorallia</taxon>
    </lineage>
</organism>
<reference evidence="2 3" key="1">
    <citation type="submission" date="2018-11" db="EMBL/GenBank/DDBJ databases">
        <title>Sequencing the genomes of 1000 actinobacteria strains.</title>
        <authorList>
            <person name="Klenk H.-P."/>
        </authorList>
    </citation>
    <scope>NUCLEOTIDE SEQUENCE [LARGE SCALE GENOMIC DNA]</scope>
    <source>
        <strain evidence="2 3">DSM 44254</strain>
    </source>
</reference>
<dbReference type="Proteomes" id="UP000272400">
    <property type="component" value="Unassembled WGS sequence"/>
</dbReference>
<sequence>MRRGRNSFRRSTYSAMHDECVELKRDGTFIEVRDSKTPRGRNLRCAPTHLAVLFAEYRRG</sequence>
<gene>
    <name evidence="2" type="ORF">EDD29_3785</name>
</gene>
<accession>A0A3N1CY66</accession>
<name>A0A3N1CY66_9ACTN</name>